<proteinExistence type="predicted"/>
<keyword evidence="3" id="KW-1185">Reference proteome</keyword>
<gene>
    <name evidence="2" type="ORF">EBB54_30255</name>
</gene>
<name>A0A426DBB4_9FIRM</name>
<dbReference type="AlphaFoldDB" id="A0A426DBB4"/>
<dbReference type="RefSeq" id="WP_125131147.1">
    <property type="nucleotide sequence ID" value="NZ_RHJS01000003.1"/>
</dbReference>
<organism evidence="2 3">
    <name type="scientific">Schaedlerella arabinosiphila</name>
    <dbReference type="NCBI Taxonomy" id="2044587"/>
    <lineage>
        <taxon>Bacteria</taxon>
        <taxon>Bacillati</taxon>
        <taxon>Bacillota</taxon>
        <taxon>Clostridia</taxon>
        <taxon>Lachnospirales</taxon>
        <taxon>Lachnospiraceae</taxon>
        <taxon>Schaedlerella</taxon>
    </lineage>
</organism>
<evidence type="ECO:0000313" key="3">
    <source>
        <dbReference type="Proteomes" id="UP000274920"/>
    </source>
</evidence>
<dbReference type="Proteomes" id="UP000274920">
    <property type="component" value="Unassembled WGS sequence"/>
</dbReference>
<feature type="region of interest" description="Disordered" evidence="1">
    <location>
        <begin position="1"/>
        <end position="40"/>
    </location>
</feature>
<feature type="compositionally biased region" description="Polar residues" evidence="1">
    <location>
        <begin position="72"/>
        <end position="95"/>
    </location>
</feature>
<sequence length="168" mass="18315">MADSGKKEGPKAPAWKDFDWKKDLQRQGTETYSKKLPERSVPQQAHIQVFRFREGNCGGVYGKLFHPKRPFNTASDQAAQSTVPDGSDSSASKISAVTAEDGTKPSITAAVPDEANTSLLPIQKIKASYTQNGPDKTEIDETENPLERKPICVGMSGGFACTNRFHKS</sequence>
<comment type="caution">
    <text evidence="2">The sequence shown here is derived from an EMBL/GenBank/DDBJ whole genome shotgun (WGS) entry which is preliminary data.</text>
</comment>
<accession>A0A426DBB4</accession>
<feature type="region of interest" description="Disordered" evidence="1">
    <location>
        <begin position="68"/>
        <end position="108"/>
    </location>
</feature>
<evidence type="ECO:0000256" key="1">
    <source>
        <dbReference type="SAM" id="MobiDB-lite"/>
    </source>
</evidence>
<feature type="compositionally biased region" description="Basic and acidic residues" evidence="1">
    <location>
        <begin position="1"/>
        <end position="25"/>
    </location>
</feature>
<evidence type="ECO:0000313" key="2">
    <source>
        <dbReference type="EMBL" id="RRK25026.1"/>
    </source>
</evidence>
<protein>
    <submittedName>
        <fullName evidence="2">Uncharacterized protein</fullName>
    </submittedName>
</protein>
<reference evidence="2" key="1">
    <citation type="submission" date="2018-10" db="EMBL/GenBank/DDBJ databases">
        <title>Schaedlerella arabinophila gen. nov. sp. nov., isolated from the mouse intestinal tract and comparative analysis with the genome of the closely related altered Schaedler flora strain ASF502.</title>
        <authorList>
            <person name="Miyake S."/>
            <person name="Soh M."/>
            <person name="Seedorf H."/>
        </authorList>
    </citation>
    <scope>NUCLEOTIDE SEQUENCE [LARGE SCALE GENOMIC DNA]</scope>
    <source>
        <strain evidence="2">DSM 106076</strain>
    </source>
</reference>
<dbReference type="EMBL" id="RHJS01000003">
    <property type="protein sequence ID" value="RRK25026.1"/>
    <property type="molecule type" value="Genomic_DNA"/>
</dbReference>